<protein>
    <submittedName>
        <fullName evidence="3">4'-phosphopantetheinyl transferase domain-containing protein</fullName>
    </submittedName>
</protein>
<keyword evidence="1 3" id="KW-0808">Transferase</keyword>
<sequence length="212" mass="24316">MEKKHNINTLYPVILSVPPDYEKLKMRAKVRFLSQYARQALIISEQLSFNSRNIDNCLQTSGTLPKDENSAPMPVNGCFWSVTHKPAYAGGVVSCKPAGFDIEKIKEYTKGLRRKIADNKEWSLVDPEKLESFFRYWTAKEAVLKAAGVGLSELSKCRIAGIIDDFHLKILFKNQIWIAEHFYFNDHMASIVKNDFQVIWKKPVVSLWLNSC</sequence>
<dbReference type="Gene3D" id="3.90.470.20">
    <property type="entry name" value="4'-phosphopantetheinyl transferase domain"/>
    <property type="match status" value="1"/>
</dbReference>
<dbReference type="Proteomes" id="UP000663720">
    <property type="component" value="Chromosome"/>
</dbReference>
<organism evidence="3 4">
    <name type="scientific">Desulfonema limicola</name>
    <dbReference type="NCBI Taxonomy" id="45656"/>
    <lineage>
        <taxon>Bacteria</taxon>
        <taxon>Pseudomonadati</taxon>
        <taxon>Thermodesulfobacteriota</taxon>
        <taxon>Desulfobacteria</taxon>
        <taxon>Desulfobacterales</taxon>
        <taxon>Desulfococcaceae</taxon>
        <taxon>Desulfonema</taxon>
    </lineage>
</organism>
<feature type="domain" description="4'-phosphopantetheinyl transferase" evidence="2">
    <location>
        <begin position="99"/>
        <end position="173"/>
    </location>
</feature>
<dbReference type="InterPro" id="IPR008278">
    <property type="entry name" value="4-PPantetheinyl_Trfase_dom"/>
</dbReference>
<dbReference type="GO" id="GO:0008897">
    <property type="term" value="F:holo-[acyl-carrier-protein] synthase activity"/>
    <property type="evidence" value="ECO:0007669"/>
    <property type="project" value="InterPro"/>
</dbReference>
<evidence type="ECO:0000313" key="3">
    <source>
        <dbReference type="EMBL" id="QTA80814.1"/>
    </source>
</evidence>
<keyword evidence="4" id="KW-1185">Reference proteome</keyword>
<dbReference type="SUPFAM" id="SSF56214">
    <property type="entry name" value="4'-phosphopantetheinyl transferase"/>
    <property type="match status" value="1"/>
</dbReference>
<dbReference type="KEGG" id="dli:dnl_31270"/>
<evidence type="ECO:0000313" key="4">
    <source>
        <dbReference type="Proteomes" id="UP000663720"/>
    </source>
</evidence>
<evidence type="ECO:0000259" key="2">
    <source>
        <dbReference type="Pfam" id="PF01648"/>
    </source>
</evidence>
<proteinExistence type="predicted"/>
<name>A0A975B8M5_9BACT</name>
<accession>A0A975B8M5</accession>
<gene>
    <name evidence="3" type="ORF">dnl_31270</name>
</gene>
<dbReference type="Pfam" id="PF01648">
    <property type="entry name" value="ACPS"/>
    <property type="match status" value="1"/>
</dbReference>
<dbReference type="InterPro" id="IPR037143">
    <property type="entry name" value="4-PPantetheinyl_Trfase_dom_sf"/>
</dbReference>
<evidence type="ECO:0000256" key="1">
    <source>
        <dbReference type="ARBA" id="ARBA00022679"/>
    </source>
</evidence>
<reference evidence="3" key="1">
    <citation type="journal article" date="2021" name="Microb. Physiol.">
        <title>Proteogenomic Insights into the Physiology of Marine, Sulfate-Reducing, Filamentous Desulfonema limicola and Desulfonema magnum.</title>
        <authorList>
            <person name="Schnaars V."/>
            <person name="Wohlbrand L."/>
            <person name="Scheve S."/>
            <person name="Hinrichs C."/>
            <person name="Reinhardt R."/>
            <person name="Rabus R."/>
        </authorList>
    </citation>
    <scope>NUCLEOTIDE SEQUENCE</scope>
    <source>
        <strain evidence="3">5ac10</strain>
    </source>
</reference>
<dbReference type="RefSeq" id="WP_207692382.1">
    <property type="nucleotide sequence ID" value="NZ_CP061799.1"/>
</dbReference>
<dbReference type="AlphaFoldDB" id="A0A975B8M5"/>
<dbReference type="EMBL" id="CP061799">
    <property type="protein sequence ID" value="QTA80814.1"/>
    <property type="molecule type" value="Genomic_DNA"/>
</dbReference>
<dbReference type="GO" id="GO:0000287">
    <property type="term" value="F:magnesium ion binding"/>
    <property type="evidence" value="ECO:0007669"/>
    <property type="project" value="InterPro"/>
</dbReference>